<evidence type="ECO:0000313" key="3">
    <source>
        <dbReference type="Proteomes" id="UP001404845"/>
    </source>
</evidence>
<reference evidence="2 3" key="1">
    <citation type="journal article" date="2023" name="PLoS ONE">
        <title>Complete genome assembly of Hawai'i environmental nontuberculous mycobacteria reveals unexpected co-isolation with methylobacteria.</title>
        <authorList>
            <person name="Hendrix J."/>
            <person name="Epperson L.E."/>
            <person name="Tong E.I."/>
            <person name="Chan Y.L."/>
            <person name="Hasan N.A."/>
            <person name="Dawrs S.N."/>
            <person name="Norton G.J."/>
            <person name="Virdi R."/>
            <person name="Crooks J.L."/>
            <person name="Chan E.D."/>
            <person name="Honda J.R."/>
            <person name="Strong M."/>
        </authorList>
    </citation>
    <scope>NUCLEOTIDE SEQUENCE [LARGE SCALE GENOMIC DNA]</scope>
    <source>
        <strain evidence="2 3">NJH_HI01</strain>
    </source>
</reference>
<sequence length="570" mass="64957">MAHRDLSARHQSMSSNGPAAHTRPTQGSEVRGDGSTTSGAETPLPVAPTINPTPNLVVTATVAELRSLFAKYVREAGAYERLRRKEMNVSTSRTVVDDVLAARLENIGEMSSQDFVDAFTLFDEHDWTRRDEESRERVRRALRLDAVGETRGRMSSLRPGLKYVYSKLWIEGAVLFPLHFRMGRTFHSGEVKKILPPVVTCHTDANDAMMGAFGFTLTLASSWRSFSDIDLDAFGAYEHDLCSDFRKREILGARRGNPYSPFTATLWTWYHAGKDDGFPYSEDEIRGYLYWMDQLRRGKTDKKPSEYIPTILESRKETLVSHRLKADRRHCAAQIDLLDHPRKTEFKAAILAGEMSARDVRFKVAHDEVASPDDILGYARLIRSKRGKRQNGVLYPARMHAYPSDVWAKWNDIFERFLEFRKRQGYESVESFETFRYVLQDYICCYLPWWIELSPGAGFAPPSDPSLLTRFGAWVEGDARPAPLPLLRFFDRTRDGSSPDGFNSFVSNAHTFWDFCRAEAQRLGLARTDEMDKTHCAFRGSFLVARTTSWRSAEPRLQAPPGRLIRALPV</sequence>
<dbReference type="RefSeq" id="WP_345970361.1">
    <property type="nucleotide sequence ID" value="NZ_JAQYXL010000001.1"/>
</dbReference>
<comment type="caution">
    <text evidence="2">The sequence shown here is derived from an EMBL/GenBank/DDBJ whole genome shotgun (WGS) entry which is preliminary data.</text>
</comment>
<protein>
    <submittedName>
        <fullName evidence="2">Uncharacterized protein</fullName>
    </submittedName>
</protein>
<keyword evidence="3" id="KW-1185">Reference proteome</keyword>
<name>A0ABU9Z857_9HYPH</name>
<feature type="region of interest" description="Disordered" evidence="1">
    <location>
        <begin position="1"/>
        <end position="48"/>
    </location>
</feature>
<proteinExistence type="predicted"/>
<gene>
    <name evidence="2" type="ORF">PUR21_05760</name>
</gene>
<dbReference type="EMBL" id="JAQYXL010000001">
    <property type="protein sequence ID" value="MEN3227166.1"/>
    <property type="molecule type" value="Genomic_DNA"/>
</dbReference>
<evidence type="ECO:0000256" key="1">
    <source>
        <dbReference type="SAM" id="MobiDB-lite"/>
    </source>
</evidence>
<organism evidence="2 3">
    <name type="scientific">Methylorubrum rhodesianum</name>
    <dbReference type="NCBI Taxonomy" id="29427"/>
    <lineage>
        <taxon>Bacteria</taxon>
        <taxon>Pseudomonadati</taxon>
        <taxon>Pseudomonadota</taxon>
        <taxon>Alphaproteobacteria</taxon>
        <taxon>Hyphomicrobiales</taxon>
        <taxon>Methylobacteriaceae</taxon>
        <taxon>Methylorubrum</taxon>
    </lineage>
</organism>
<dbReference type="Proteomes" id="UP001404845">
    <property type="component" value="Unassembled WGS sequence"/>
</dbReference>
<feature type="compositionally biased region" description="Polar residues" evidence="1">
    <location>
        <begin position="9"/>
        <end position="40"/>
    </location>
</feature>
<accession>A0ABU9Z857</accession>
<evidence type="ECO:0000313" key="2">
    <source>
        <dbReference type="EMBL" id="MEN3227166.1"/>
    </source>
</evidence>